<feature type="transmembrane region" description="Helical" evidence="2">
    <location>
        <begin position="292"/>
        <end position="314"/>
    </location>
</feature>
<keyword evidence="2" id="KW-1133">Transmembrane helix</keyword>
<sequence length="526" mass="60907">MFPSTDDDIPFSSTEELQAALDHFLDKIEASFKDSFQNFYFSNPKKPVVFHISWLNGSIIEYPSIELTVDIFRHIKYFDCTCSFMLFDEDGKYPGCTEWHLAFTVKVALGSYLFYLEPYLESDECPVYIVSSSERSRSYDPDTTYLKSNHNKYFKDNTIYEGHQKNETINNNTTINLTIKNNIIFSSSNNSAINTSNTNATNNANNVSNQKKNYNNNRNHFKSNKNSRKKNSKNFNKSKPRKKFNYRSLNNSPKHNFLNISSIHSPGILEIEESPFNVPHFNRQKLTFYNNFIKFGFLFLFISLFDTITIWTNLLKTFARHRRLLKTNPMYEDLDPYEQFHSTIGFWTPIFLITEIFILITGIAFLFDSQRFTQYIPTSSTMLYGFSSLLVVSTVTRWLRDYPACYALVYIIRQAFVKLMEIVIGIAPIVMAVVMIMIFLFGFVGQITESMIVLVQTLLSVTFGDMISDYYLTLTDGSLTYNILSFIFCSLSTALAVWLFFTSFTAQMTSIYSEQISYLVESDSSD</sequence>
<proteinExistence type="predicted"/>
<evidence type="ECO:0000313" key="3">
    <source>
        <dbReference type="EMBL" id="KAK8887565.1"/>
    </source>
</evidence>
<keyword evidence="2" id="KW-0812">Transmembrane</keyword>
<gene>
    <name evidence="3" type="ORF">M9Y10_038615</name>
</gene>
<evidence type="ECO:0008006" key="5">
    <source>
        <dbReference type="Google" id="ProtNLM"/>
    </source>
</evidence>
<protein>
    <recommendedName>
        <fullName evidence="5">Polycystin cation channel PKD1/PKD2 domain-containing protein</fullName>
    </recommendedName>
</protein>
<feature type="transmembrane region" description="Helical" evidence="2">
    <location>
        <begin position="479"/>
        <end position="501"/>
    </location>
</feature>
<accession>A0ABR2K8W6</accession>
<dbReference type="EMBL" id="JAPFFF010000006">
    <property type="protein sequence ID" value="KAK8887565.1"/>
    <property type="molecule type" value="Genomic_DNA"/>
</dbReference>
<feature type="compositionally biased region" description="Low complexity" evidence="1">
    <location>
        <begin position="195"/>
        <end position="218"/>
    </location>
</feature>
<evidence type="ECO:0000313" key="4">
    <source>
        <dbReference type="Proteomes" id="UP001470230"/>
    </source>
</evidence>
<keyword evidence="4" id="KW-1185">Reference proteome</keyword>
<feature type="compositionally biased region" description="Basic residues" evidence="1">
    <location>
        <begin position="219"/>
        <end position="245"/>
    </location>
</feature>
<feature type="region of interest" description="Disordered" evidence="1">
    <location>
        <begin position="195"/>
        <end position="250"/>
    </location>
</feature>
<feature type="transmembrane region" description="Helical" evidence="2">
    <location>
        <begin position="419"/>
        <end position="444"/>
    </location>
</feature>
<dbReference type="Proteomes" id="UP001470230">
    <property type="component" value="Unassembled WGS sequence"/>
</dbReference>
<evidence type="ECO:0000256" key="1">
    <source>
        <dbReference type="SAM" id="MobiDB-lite"/>
    </source>
</evidence>
<feature type="transmembrane region" description="Helical" evidence="2">
    <location>
        <begin position="344"/>
        <end position="367"/>
    </location>
</feature>
<evidence type="ECO:0000256" key="2">
    <source>
        <dbReference type="SAM" id="Phobius"/>
    </source>
</evidence>
<comment type="caution">
    <text evidence="3">The sequence shown here is derived from an EMBL/GenBank/DDBJ whole genome shotgun (WGS) entry which is preliminary data.</text>
</comment>
<keyword evidence="2" id="KW-0472">Membrane</keyword>
<name>A0ABR2K8W6_9EUKA</name>
<reference evidence="3 4" key="1">
    <citation type="submission" date="2024-04" db="EMBL/GenBank/DDBJ databases">
        <title>Tritrichomonas musculus Genome.</title>
        <authorList>
            <person name="Alves-Ferreira E."/>
            <person name="Grigg M."/>
            <person name="Lorenzi H."/>
            <person name="Galac M."/>
        </authorList>
    </citation>
    <scope>NUCLEOTIDE SEQUENCE [LARGE SCALE GENOMIC DNA]</scope>
    <source>
        <strain evidence="3 4">EAF2021</strain>
    </source>
</reference>
<organism evidence="3 4">
    <name type="scientific">Tritrichomonas musculus</name>
    <dbReference type="NCBI Taxonomy" id="1915356"/>
    <lineage>
        <taxon>Eukaryota</taxon>
        <taxon>Metamonada</taxon>
        <taxon>Parabasalia</taxon>
        <taxon>Tritrichomonadida</taxon>
        <taxon>Tritrichomonadidae</taxon>
        <taxon>Tritrichomonas</taxon>
    </lineage>
</organism>
<feature type="transmembrane region" description="Helical" evidence="2">
    <location>
        <begin position="379"/>
        <end position="399"/>
    </location>
</feature>